<dbReference type="InterPro" id="IPR050707">
    <property type="entry name" value="HTH_MetabolicPath_Reg"/>
</dbReference>
<comment type="caution">
    <text evidence="6">The sequence shown here is derived from an EMBL/GenBank/DDBJ whole genome shotgun (WGS) entry which is preliminary data.</text>
</comment>
<evidence type="ECO:0000259" key="4">
    <source>
        <dbReference type="PROSITE" id="PS51077"/>
    </source>
</evidence>
<keyword evidence="3" id="KW-0804">Transcription</keyword>
<evidence type="ECO:0000313" key="6">
    <source>
        <dbReference type="EMBL" id="KEJ95316.1"/>
    </source>
</evidence>
<dbReference type="InterPro" id="IPR029016">
    <property type="entry name" value="GAF-like_dom_sf"/>
</dbReference>
<dbReference type="SUPFAM" id="SSF46785">
    <property type="entry name" value="Winged helix' DNA-binding domain"/>
    <property type="match status" value="1"/>
</dbReference>
<dbReference type="InterPro" id="IPR014757">
    <property type="entry name" value="Tscrpt_reg_IclR_C"/>
</dbReference>
<dbReference type="InterPro" id="IPR036390">
    <property type="entry name" value="WH_DNA-bd_sf"/>
</dbReference>
<dbReference type="PROSITE" id="PS51077">
    <property type="entry name" value="HTH_ICLR"/>
    <property type="match status" value="1"/>
</dbReference>
<dbReference type="GeneID" id="68872506"/>
<accession>A0A073J0T9</accession>
<organism evidence="6 7">
    <name type="scientific">Pseudosulfitobacter pseudonitzschiae</name>
    <dbReference type="NCBI Taxonomy" id="1402135"/>
    <lineage>
        <taxon>Bacteria</taxon>
        <taxon>Pseudomonadati</taxon>
        <taxon>Pseudomonadota</taxon>
        <taxon>Alphaproteobacteria</taxon>
        <taxon>Rhodobacterales</taxon>
        <taxon>Roseobacteraceae</taxon>
        <taxon>Pseudosulfitobacter</taxon>
    </lineage>
</organism>
<dbReference type="Proteomes" id="UP000027746">
    <property type="component" value="Unassembled WGS sequence"/>
</dbReference>
<dbReference type="InterPro" id="IPR036388">
    <property type="entry name" value="WH-like_DNA-bd_sf"/>
</dbReference>
<protein>
    <submittedName>
        <fullName evidence="6">Transcriptional regulator</fullName>
    </submittedName>
</protein>
<dbReference type="PANTHER" id="PTHR30136">
    <property type="entry name" value="HELIX-TURN-HELIX TRANSCRIPTIONAL REGULATOR, ICLR FAMILY"/>
    <property type="match status" value="1"/>
</dbReference>
<dbReference type="RefSeq" id="WP_037927486.1">
    <property type="nucleotide sequence ID" value="NZ_CP054606.1"/>
</dbReference>
<dbReference type="EMBL" id="JAMD01000007">
    <property type="protein sequence ID" value="KEJ95316.1"/>
    <property type="molecule type" value="Genomic_DNA"/>
</dbReference>
<dbReference type="Gene3D" id="3.30.450.40">
    <property type="match status" value="1"/>
</dbReference>
<dbReference type="GO" id="GO:0003700">
    <property type="term" value="F:DNA-binding transcription factor activity"/>
    <property type="evidence" value="ECO:0007669"/>
    <property type="project" value="TreeGrafter"/>
</dbReference>
<dbReference type="GO" id="GO:0045892">
    <property type="term" value="P:negative regulation of DNA-templated transcription"/>
    <property type="evidence" value="ECO:0007669"/>
    <property type="project" value="TreeGrafter"/>
</dbReference>
<dbReference type="Pfam" id="PF01614">
    <property type="entry name" value="IclR_C"/>
    <property type="match status" value="1"/>
</dbReference>
<dbReference type="OrthoDB" id="1634354at2"/>
<name>A0A073J0T9_9RHOB</name>
<evidence type="ECO:0000256" key="1">
    <source>
        <dbReference type="ARBA" id="ARBA00023015"/>
    </source>
</evidence>
<dbReference type="PROSITE" id="PS51078">
    <property type="entry name" value="ICLR_ED"/>
    <property type="match status" value="1"/>
</dbReference>
<evidence type="ECO:0000256" key="3">
    <source>
        <dbReference type="ARBA" id="ARBA00023163"/>
    </source>
</evidence>
<dbReference type="SUPFAM" id="SSF55781">
    <property type="entry name" value="GAF domain-like"/>
    <property type="match status" value="1"/>
</dbReference>
<reference evidence="6 7" key="1">
    <citation type="submission" date="2014-01" db="EMBL/GenBank/DDBJ databases">
        <title>Sulfitobacter sp. H3 (MCCC 1A00686) Genome Sequencing.</title>
        <authorList>
            <person name="Lai Q."/>
            <person name="Hong Z."/>
        </authorList>
    </citation>
    <scope>NUCLEOTIDE SEQUENCE [LARGE SCALE GENOMIC DNA]</scope>
    <source>
        <strain evidence="6 7">H3</strain>
    </source>
</reference>
<feature type="domain" description="IclR-ED" evidence="5">
    <location>
        <begin position="69"/>
        <end position="259"/>
    </location>
</feature>
<feature type="domain" description="HTH iclR-type" evidence="4">
    <location>
        <begin position="6"/>
        <end position="68"/>
    </location>
</feature>
<dbReference type="PANTHER" id="PTHR30136:SF35">
    <property type="entry name" value="HTH-TYPE TRANSCRIPTIONAL REGULATOR RV1719"/>
    <property type="match status" value="1"/>
</dbReference>
<dbReference type="GO" id="GO:0003677">
    <property type="term" value="F:DNA binding"/>
    <property type="evidence" value="ECO:0007669"/>
    <property type="project" value="UniProtKB-KW"/>
</dbReference>
<evidence type="ECO:0000256" key="2">
    <source>
        <dbReference type="ARBA" id="ARBA00023125"/>
    </source>
</evidence>
<dbReference type="SMART" id="SM00346">
    <property type="entry name" value="HTH_ICLR"/>
    <property type="match status" value="1"/>
</dbReference>
<dbReference type="Pfam" id="PF09339">
    <property type="entry name" value="HTH_IclR"/>
    <property type="match status" value="1"/>
</dbReference>
<keyword evidence="7" id="KW-1185">Reference proteome</keyword>
<sequence>MSETKVKSAARAFEVLEYFRIGRQPRSMSEIATGLDYPLSSTTVLLKTLVKLGYLNYDRRARVYFPTTKVTGLGEWIPKTLFGSGQIIDALNDLHAETGEGIFIGAKNDIYLQYIQTRASIQALRFHIEEGTIRPITKSVAGLVLLATLPMDKLENTVRRANIATPKVADRVKLKDISEQIEQIRQQGYGYVEDMPFEGGATLAMLLPVLVQGQPITLALGGVAERFRRNRDQYLSALRKAVRSVRTDPDFNNPVQIEL</sequence>
<keyword evidence="1" id="KW-0805">Transcription regulation</keyword>
<evidence type="ECO:0000313" key="7">
    <source>
        <dbReference type="Proteomes" id="UP000027746"/>
    </source>
</evidence>
<dbReference type="Gene3D" id="1.10.10.10">
    <property type="entry name" value="Winged helix-like DNA-binding domain superfamily/Winged helix DNA-binding domain"/>
    <property type="match status" value="1"/>
</dbReference>
<gene>
    <name evidence="6" type="ORF">SUH3_22585</name>
</gene>
<proteinExistence type="predicted"/>
<dbReference type="AlphaFoldDB" id="A0A073J0T9"/>
<keyword evidence="2" id="KW-0238">DNA-binding</keyword>
<dbReference type="InterPro" id="IPR005471">
    <property type="entry name" value="Tscrpt_reg_IclR_N"/>
</dbReference>
<evidence type="ECO:0000259" key="5">
    <source>
        <dbReference type="PROSITE" id="PS51078"/>
    </source>
</evidence>